<dbReference type="GeneID" id="63806264"/>
<evidence type="ECO:0000313" key="1">
    <source>
        <dbReference type="EMBL" id="ORX74441.1"/>
    </source>
</evidence>
<accession>A0A1Y1WLJ1</accession>
<evidence type="ECO:0000313" key="2">
    <source>
        <dbReference type="Proteomes" id="UP000193922"/>
    </source>
</evidence>
<protein>
    <submittedName>
        <fullName evidence="1">Uncharacterized protein</fullName>
    </submittedName>
</protein>
<name>A0A1Y1WLJ1_9FUNG</name>
<comment type="caution">
    <text evidence="1">The sequence shown here is derived from an EMBL/GenBank/DDBJ whole genome shotgun (WGS) entry which is preliminary data.</text>
</comment>
<reference evidence="1 2" key="1">
    <citation type="submission" date="2016-07" db="EMBL/GenBank/DDBJ databases">
        <title>Pervasive Adenine N6-methylation of Active Genes in Fungi.</title>
        <authorList>
            <consortium name="DOE Joint Genome Institute"/>
            <person name="Mondo S.J."/>
            <person name="Dannebaum R.O."/>
            <person name="Kuo R.C."/>
            <person name="Labutti K."/>
            <person name="Haridas S."/>
            <person name="Kuo A."/>
            <person name="Salamov A."/>
            <person name="Ahrendt S.R."/>
            <person name="Lipzen A."/>
            <person name="Sullivan W."/>
            <person name="Andreopoulos W.B."/>
            <person name="Clum A."/>
            <person name="Lindquist E."/>
            <person name="Daum C."/>
            <person name="Ramamoorthy G.K."/>
            <person name="Gryganskyi A."/>
            <person name="Culley D."/>
            <person name="Magnuson J.K."/>
            <person name="James T.Y."/>
            <person name="O'Malley M.A."/>
            <person name="Stajich J.E."/>
            <person name="Spatafora J.W."/>
            <person name="Visel A."/>
            <person name="Grigoriev I.V."/>
        </authorList>
    </citation>
    <scope>NUCLEOTIDE SEQUENCE [LARGE SCALE GENOMIC DNA]</scope>
    <source>
        <strain evidence="1 2">ATCC 12442</strain>
    </source>
</reference>
<dbReference type="Proteomes" id="UP000193922">
    <property type="component" value="Unassembled WGS sequence"/>
</dbReference>
<dbReference type="AlphaFoldDB" id="A0A1Y1WLJ1"/>
<sequence>MALELHKGSGSLRQTAAGGTLVTMPCGYSDSAARSAAHSTAHRQSSAAVAAAYLCTPPARFFCASNAAIRGALTDGCDTTMLGGRTPSAGFEAIVEICGSFAAAIVVPLCCFRGRKERGLSAPALSLCDRFSGVAGWLYNGAHESEVGAGEREGGMERVENI</sequence>
<dbReference type="EMBL" id="MCFD01000001">
    <property type="protein sequence ID" value="ORX74441.1"/>
    <property type="molecule type" value="Genomic_DNA"/>
</dbReference>
<organism evidence="1 2">
    <name type="scientific">Linderina pennispora</name>
    <dbReference type="NCBI Taxonomy" id="61395"/>
    <lineage>
        <taxon>Eukaryota</taxon>
        <taxon>Fungi</taxon>
        <taxon>Fungi incertae sedis</taxon>
        <taxon>Zoopagomycota</taxon>
        <taxon>Kickxellomycotina</taxon>
        <taxon>Kickxellomycetes</taxon>
        <taxon>Kickxellales</taxon>
        <taxon>Kickxellaceae</taxon>
        <taxon>Linderina</taxon>
    </lineage>
</organism>
<proteinExistence type="predicted"/>
<keyword evidence="2" id="KW-1185">Reference proteome</keyword>
<dbReference type="RefSeq" id="XP_040747652.1">
    <property type="nucleotide sequence ID" value="XM_040889616.1"/>
</dbReference>
<gene>
    <name evidence="1" type="ORF">DL89DRAFT_280850</name>
</gene>